<dbReference type="EMBL" id="NHOO01000014">
    <property type="protein sequence ID" value="OVE46954.1"/>
    <property type="molecule type" value="Genomic_DNA"/>
</dbReference>
<dbReference type="InterPro" id="IPR000524">
    <property type="entry name" value="Tscrpt_reg_HTH_GntR"/>
</dbReference>
<evidence type="ECO:0000256" key="3">
    <source>
        <dbReference type="ARBA" id="ARBA00022898"/>
    </source>
</evidence>
<dbReference type="Proteomes" id="UP000196342">
    <property type="component" value="Unassembled WGS sequence"/>
</dbReference>
<evidence type="ECO:0000256" key="4">
    <source>
        <dbReference type="ARBA" id="ARBA00023015"/>
    </source>
</evidence>
<proteinExistence type="inferred from homology"/>
<evidence type="ECO:0000313" key="8">
    <source>
        <dbReference type="EMBL" id="OVE46954.1"/>
    </source>
</evidence>
<keyword evidence="4" id="KW-0805">Transcription regulation</keyword>
<keyword evidence="8" id="KW-0032">Aminotransferase</keyword>
<dbReference type="Proteomes" id="UP000254029">
    <property type="component" value="Unassembled WGS sequence"/>
</dbReference>
<gene>
    <name evidence="9" type="primary">yjiR_2</name>
    <name evidence="8" type="ORF">CBW21_16230</name>
    <name evidence="9" type="ORF">NCTC8684_02060</name>
</gene>
<organism evidence="8 10">
    <name type="scientific">Chromobacterium violaceum</name>
    <dbReference type="NCBI Taxonomy" id="536"/>
    <lineage>
        <taxon>Bacteria</taxon>
        <taxon>Pseudomonadati</taxon>
        <taxon>Pseudomonadota</taxon>
        <taxon>Betaproteobacteria</taxon>
        <taxon>Neisseriales</taxon>
        <taxon>Chromobacteriaceae</taxon>
        <taxon>Chromobacterium</taxon>
    </lineage>
</organism>
<evidence type="ECO:0000256" key="2">
    <source>
        <dbReference type="ARBA" id="ARBA00021531"/>
    </source>
</evidence>
<dbReference type="Gene3D" id="1.10.10.10">
    <property type="entry name" value="Winged helix-like DNA-binding domain superfamily/Winged helix DNA-binding domain"/>
    <property type="match status" value="1"/>
</dbReference>
<sequence length="493" mass="53411">MMNAVPLPAESPTMQNSAATLYQQLADDLSLAISRGTLPPGSRLPSVRRAAHSRQLSLNTVVSAYRVLEDRGLIEARPQSGYYVRARLPSPARQAGTESGPASPTKHAVLDLIGTVLQAQQSEGFIDLALACPRGGDFYPGNKLARLMGQILRRQPGMVSTYALPPGPERLRTQIARRGMDLGMTLQPDNIILTHGCMEALQLALRAVTRHGDAVGLESPTYFNLLPLLASLGLKAVEIPTDPQTGLSIDAVEVLLEEKRIQALVAMPNVHNPLGCCMPLENKKRLAKLVNRHQVPLIEDALYAELQFSDTLAPAVKAFDADGWVIVCASYTKTLAPDFRIGWMEGGRFGAALRKLKFASSVAQPAVLAETLGAFLESGGYDHHLRTLKRRYAAHVEKVRGLIARHFPAGTRATQPQGGFLIWLELPEGCDSVALFHAAMAEKISLIPGPLSSPGGRYRNAMRLSCCYPLDERYLAALVRVGQLACEQLAPNG</sequence>
<evidence type="ECO:0000259" key="7">
    <source>
        <dbReference type="PROSITE" id="PS50949"/>
    </source>
</evidence>
<dbReference type="OMA" id="TEQFNHC"/>
<dbReference type="InterPro" id="IPR036388">
    <property type="entry name" value="WH-like_DNA-bd_sf"/>
</dbReference>
<dbReference type="InterPro" id="IPR004839">
    <property type="entry name" value="Aminotransferase_I/II_large"/>
</dbReference>
<dbReference type="InterPro" id="IPR015424">
    <property type="entry name" value="PyrdxlP-dep_Trfase"/>
</dbReference>
<evidence type="ECO:0000313" key="10">
    <source>
        <dbReference type="Proteomes" id="UP000196342"/>
    </source>
</evidence>
<evidence type="ECO:0000256" key="6">
    <source>
        <dbReference type="ARBA" id="ARBA00023163"/>
    </source>
</evidence>
<protein>
    <recommendedName>
        <fullName evidence="2">Putative 8-amino-7-oxononanoate synthase</fullName>
    </recommendedName>
</protein>
<reference evidence="8 10" key="1">
    <citation type="submission" date="2017-05" db="EMBL/GenBank/DDBJ databases">
        <title>Chromobacterium violaceum GHPS1 isolated from Hydrocarbon polluted soil in French Guiana display an awesome secondary metabolite arsenal and a battery of drug and heavy-metal-resistance and detoxification of xenobiotics proteins.</title>
        <authorList>
            <person name="Belbahri L."/>
        </authorList>
    </citation>
    <scope>NUCLEOTIDE SEQUENCE [LARGE SCALE GENOMIC DNA]</scope>
    <source>
        <strain evidence="8 10">GHPS1</strain>
    </source>
</reference>
<dbReference type="PROSITE" id="PS50949">
    <property type="entry name" value="HTH_GNTR"/>
    <property type="match status" value="1"/>
</dbReference>
<dbReference type="CDD" id="cd00609">
    <property type="entry name" value="AAT_like"/>
    <property type="match status" value="1"/>
</dbReference>
<keyword evidence="6" id="KW-0804">Transcription</keyword>
<dbReference type="Gene3D" id="3.90.1150.10">
    <property type="entry name" value="Aspartate Aminotransferase, domain 1"/>
    <property type="match status" value="1"/>
</dbReference>
<accession>A0A202B611</accession>
<evidence type="ECO:0000256" key="5">
    <source>
        <dbReference type="ARBA" id="ARBA00023125"/>
    </source>
</evidence>
<dbReference type="Pfam" id="PF00155">
    <property type="entry name" value="Aminotran_1_2"/>
    <property type="match status" value="1"/>
</dbReference>
<keyword evidence="8" id="KW-0808">Transferase</keyword>
<dbReference type="SUPFAM" id="SSF53383">
    <property type="entry name" value="PLP-dependent transferases"/>
    <property type="match status" value="1"/>
</dbReference>
<dbReference type="SUPFAM" id="SSF46785">
    <property type="entry name" value="Winged helix' DNA-binding domain"/>
    <property type="match status" value="1"/>
</dbReference>
<dbReference type="GO" id="GO:0030170">
    <property type="term" value="F:pyridoxal phosphate binding"/>
    <property type="evidence" value="ECO:0007669"/>
    <property type="project" value="InterPro"/>
</dbReference>
<evidence type="ECO:0000256" key="1">
    <source>
        <dbReference type="ARBA" id="ARBA00005384"/>
    </source>
</evidence>
<dbReference type="EMBL" id="UIGR01000001">
    <property type="protein sequence ID" value="SUX32972.1"/>
    <property type="molecule type" value="Genomic_DNA"/>
</dbReference>
<reference evidence="9 11" key="2">
    <citation type="submission" date="2018-06" db="EMBL/GenBank/DDBJ databases">
        <authorList>
            <consortium name="Pathogen Informatics"/>
            <person name="Doyle S."/>
        </authorList>
    </citation>
    <scope>NUCLEOTIDE SEQUENCE [LARGE SCALE GENOMIC DNA]</scope>
    <source>
        <strain evidence="9 11">NCTC8684</strain>
    </source>
</reference>
<dbReference type="PANTHER" id="PTHR46577">
    <property type="entry name" value="HTH-TYPE TRANSCRIPTIONAL REGULATORY PROTEIN GABR"/>
    <property type="match status" value="1"/>
</dbReference>
<name>A0A202B611_CHRVL</name>
<dbReference type="SMART" id="SM00345">
    <property type="entry name" value="HTH_GNTR"/>
    <property type="match status" value="1"/>
</dbReference>
<feature type="domain" description="HTH gntR-type" evidence="7">
    <location>
        <begin position="19"/>
        <end position="87"/>
    </location>
</feature>
<dbReference type="InterPro" id="IPR036390">
    <property type="entry name" value="WH_DNA-bd_sf"/>
</dbReference>
<dbReference type="GO" id="GO:0003677">
    <property type="term" value="F:DNA binding"/>
    <property type="evidence" value="ECO:0007669"/>
    <property type="project" value="UniProtKB-KW"/>
</dbReference>
<dbReference type="PANTHER" id="PTHR46577:SF2">
    <property type="entry name" value="TRANSCRIPTIONAL REGULATORY PROTEIN"/>
    <property type="match status" value="1"/>
</dbReference>
<keyword evidence="10" id="KW-1185">Reference proteome</keyword>
<keyword evidence="5" id="KW-0238">DNA-binding</keyword>
<comment type="similarity">
    <text evidence="1">In the C-terminal section; belongs to the class-I pyridoxal-phosphate-dependent aminotransferase family.</text>
</comment>
<dbReference type="CDD" id="cd07377">
    <property type="entry name" value="WHTH_GntR"/>
    <property type="match status" value="1"/>
</dbReference>
<dbReference type="AlphaFoldDB" id="A0A202B611"/>
<evidence type="ECO:0000313" key="11">
    <source>
        <dbReference type="Proteomes" id="UP000254029"/>
    </source>
</evidence>
<evidence type="ECO:0000313" key="9">
    <source>
        <dbReference type="EMBL" id="SUX32972.1"/>
    </source>
</evidence>
<dbReference type="Gene3D" id="3.40.640.10">
    <property type="entry name" value="Type I PLP-dependent aspartate aminotransferase-like (Major domain)"/>
    <property type="match status" value="1"/>
</dbReference>
<dbReference type="GO" id="GO:0008483">
    <property type="term" value="F:transaminase activity"/>
    <property type="evidence" value="ECO:0007669"/>
    <property type="project" value="UniProtKB-KW"/>
</dbReference>
<dbReference type="InterPro" id="IPR015422">
    <property type="entry name" value="PyrdxlP-dep_Trfase_small"/>
</dbReference>
<dbReference type="Pfam" id="PF00392">
    <property type="entry name" value="GntR"/>
    <property type="match status" value="1"/>
</dbReference>
<dbReference type="InterPro" id="IPR051446">
    <property type="entry name" value="HTH_trans_reg/aminotransferase"/>
</dbReference>
<dbReference type="GO" id="GO:0003700">
    <property type="term" value="F:DNA-binding transcription factor activity"/>
    <property type="evidence" value="ECO:0007669"/>
    <property type="project" value="InterPro"/>
</dbReference>
<keyword evidence="3" id="KW-0663">Pyridoxal phosphate</keyword>
<dbReference type="InterPro" id="IPR015421">
    <property type="entry name" value="PyrdxlP-dep_Trfase_major"/>
</dbReference>
<comment type="caution">
    <text evidence="8">The sequence shown here is derived from an EMBL/GenBank/DDBJ whole genome shotgun (WGS) entry which is preliminary data.</text>
</comment>